<feature type="chain" id="PRO_5015453623" evidence="1">
    <location>
        <begin position="24"/>
        <end position="131"/>
    </location>
</feature>
<accession>A0A2S5KV56</accession>
<protein>
    <submittedName>
        <fullName evidence="2">Uncharacterized protein</fullName>
    </submittedName>
</protein>
<dbReference type="Proteomes" id="UP000238196">
    <property type="component" value="Unassembled WGS sequence"/>
</dbReference>
<reference evidence="2 3" key="1">
    <citation type="submission" date="2018-02" db="EMBL/GenBank/DDBJ databases">
        <title>novel marine gammaproteobacteria from coastal saline agro ecosystem.</title>
        <authorList>
            <person name="Krishnan R."/>
            <person name="Ramesh Kumar N."/>
        </authorList>
    </citation>
    <scope>NUCLEOTIDE SEQUENCE [LARGE SCALE GENOMIC DNA]</scope>
    <source>
        <strain evidence="2 3">228</strain>
    </source>
</reference>
<proteinExistence type="predicted"/>
<dbReference type="EMBL" id="PRLP01000020">
    <property type="protein sequence ID" value="PPC78146.1"/>
    <property type="molecule type" value="Genomic_DNA"/>
</dbReference>
<gene>
    <name evidence="2" type="ORF">C4K68_07020</name>
</gene>
<dbReference type="AlphaFoldDB" id="A0A2S5KV56"/>
<feature type="signal peptide" evidence="1">
    <location>
        <begin position="1"/>
        <end position="23"/>
    </location>
</feature>
<name>A0A2S5KV56_9PROT</name>
<organism evidence="2 3">
    <name type="scientific">Proteobacteria bacterium 228</name>
    <dbReference type="NCBI Taxonomy" id="2083153"/>
    <lineage>
        <taxon>Bacteria</taxon>
        <taxon>Pseudomonadati</taxon>
        <taxon>Pseudomonadota</taxon>
    </lineage>
</organism>
<sequence>MKKSSIFLIVACSTLPLSDLSFAGRIDTNQVTPSQAIDETCLDARTIKNASHVELDQNGWHADSRLEEYGQHITLRVFDADGTRIDTLHIYQQQGPDNDCLITFSQKNYDGMGTPVGDDFFMYNYDTAKHL</sequence>
<evidence type="ECO:0000313" key="2">
    <source>
        <dbReference type="EMBL" id="PPC78146.1"/>
    </source>
</evidence>
<comment type="caution">
    <text evidence="2">The sequence shown here is derived from an EMBL/GenBank/DDBJ whole genome shotgun (WGS) entry which is preliminary data.</text>
</comment>
<evidence type="ECO:0000313" key="3">
    <source>
        <dbReference type="Proteomes" id="UP000238196"/>
    </source>
</evidence>
<keyword evidence="1" id="KW-0732">Signal</keyword>
<evidence type="ECO:0000256" key="1">
    <source>
        <dbReference type="SAM" id="SignalP"/>
    </source>
</evidence>